<dbReference type="InterPro" id="IPR036388">
    <property type="entry name" value="WH-like_DNA-bd_sf"/>
</dbReference>
<dbReference type="EMBL" id="JAADZU010000134">
    <property type="protein sequence ID" value="NDK92538.1"/>
    <property type="molecule type" value="Genomic_DNA"/>
</dbReference>
<dbReference type="Pfam" id="PF07729">
    <property type="entry name" value="FCD"/>
    <property type="match status" value="1"/>
</dbReference>
<dbReference type="CDD" id="cd07377">
    <property type="entry name" value="WHTH_GntR"/>
    <property type="match status" value="1"/>
</dbReference>
<organism evidence="5 6">
    <name type="scientific">Gordonia desulfuricans</name>
    <dbReference type="NCBI Taxonomy" id="89051"/>
    <lineage>
        <taxon>Bacteria</taxon>
        <taxon>Bacillati</taxon>
        <taxon>Actinomycetota</taxon>
        <taxon>Actinomycetes</taxon>
        <taxon>Mycobacteriales</taxon>
        <taxon>Gordoniaceae</taxon>
        <taxon>Gordonia</taxon>
    </lineage>
</organism>
<protein>
    <submittedName>
        <fullName evidence="5">FadR family transcriptional regulator</fullName>
    </submittedName>
</protein>
<evidence type="ECO:0000259" key="4">
    <source>
        <dbReference type="PROSITE" id="PS50949"/>
    </source>
</evidence>
<evidence type="ECO:0000256" key="2">
    <source>
        <dbReference type="ARBA" id="ARBA00023125"/>
    </source>
</evidence>
<keyword evidence="6" id="KW-1185">Reference proteome</keyword>
<dbReference type="Gene3D" id="1.10.10.10">
    <property type="entry name" value="Winged helix-like DNA-binding domain superfamily/Winged helix DNA-binding domain"/>
    <property type="match status" value="1"/>
</dbReference>
<dbReference type="PRINTS" id="PR00035">
    <property type="entry name" value="HTHGNTR"/>
</dbReference>
<gene>
    <name evidence="5" type="ORF">GYA93_23725</name>
</gene>
<reference evidence="5 6" key="1">
    <citation type="submission" date="2020-01" db="EMBL/GenBank/DDBJ databases">
        <title>Investigation of new actinobacteria for the biodesulphurisation of diesel fuel.</title>
        <authorList>
            <person name="Athi Narayanan S.M."/>
        </authorList>
    </citation>
    <scope>NUCLEOTIDE SEQUENCE [LARGE SCALE GENOMIC DNA]</scope>
    <source>
        <strain evidence="5 6">213E</strain>
    </source>
</reference>
<dbReference type="InterPro" id="IPR008920">
    <property type="entry name" value="TF_FadR/GntR_C"/>
</dbReference>
<dbReference type="PANTHER" id="PTHR43537">
    <property type="entry name" value="TRANSCRIPTIONAL REGULATOR, GNTR FAMILY"/>
    <property type="match status" value="1"/>
</dbReference>
<feature type="domain" description="HTH gntR-type" evidence="4">
    <location>
        <begin position="1"/>
        <end position="59"/>
    </location>
</feature>
<evidence type="ECO:0000256" key="3">
    <source>
        <dbReference type="ARBA" id="ARBA00023163"/>
    </source>
</evidence>
<dbReference type="Proteomes" id="UP000466307">
    <property type="component" value="Unassembled WGS sequence"/>
</dbReference>
<keyword evidence="3" id="KW-0804">Transcription</keyword>
<evidence type="ECO:0000313" key="5">
    <source>
        <dbReference type="EMBL" id="NDK92538.1"/>
    </source>
</evidence>
<keyword evidence="1" id="KW-0805">Transcription regulation</keyword>
<dbReference type="PROSITE" id="PS50949">
    <property type="entry name" value="HTH_GNTR"/>
    <property type="match status" value="1"/>
</dbReference>
<keyword evidence="2" id="KW-0238">DNA-binding</keyword>
<dbReference type="SUPFAM" id="SSF48008">
    <property type="entry name" value="GntR ligand-binding domain-like"/>
    <property type="match status" value="1"/>
</dbReference>
<accession>A0A7K3LW78</accession>
<dbReference type="AlphaFoldDB" id="A0A7K3LW78"/>
<dbReference type="PANTHER" id="PTHR43537:SF47">
    <property type="entry name" value="REGULATORY PROTEIN GNTR HTH"/>
    <property type="match status" value="1"/>
</dbReference>
<dbReference type="SMART" id="SM00895">
    <property type="entry name" value="FCD"/>
    <property type="match status" value="1"/>
</dbReference>
<proteinExistence type="predicted"/>
<name>A0A7K3LW78_9ACTN</name>
<sequence length="211" mass="22683">MSQLIRDGQWPMGTRIPSEPELVELFGVGRNTIREAVRALEHAGLLAPRRGDGTYVCGRNPLAGAISRCTPDPEITDLITTRRALESEAAALAAQHADADTVTGLKALLADTVAALDAGDVERYALLDLEFHSAVVTASRNPLLIELYDGIGEVMRRNHRDLADATSGTGHPRGHHDVVEAIADADPARARDAVHRYLETALDVTARDAAR</sequence>
<dbReference type="Pfam" id="PF00392">
    <property type="entry name" value="GntR"/>
    <property type="match status" value="1"/>
</dbReference>
<dbReference type="GO" id="GO:0003677">
    <property type="term" value="F:DNA binding"/>
    <property type="evidence" value="ECO:0007669"/>
    <property type="project" value="UniProtKB-KW"/>
</dbReference>
<dbReference type="InterPro" id="IPR011711">
    <property type="entry name" value="GntR_C"/>
</dbReference>
<evidence type="ECO:0000256" key="1">
    <source>
        <dbReference type="ARBA" id="ARBA00023015"/>
    </source>
</evidence>
<dbReference type="SUPFAM" id="SSF46785">
    <property type="entry name" value="Winged helix' DNA-binding domain"/>
    <property type="match status" value="1"/>
</dbReference>
<dbReference type="InterPro" id="IPR000524">
    <property type="entry name" value="Tscrpt_reg_HTH_GntR"/>
</dbReference>
<dbReference type="GO" id="GO:0003700">
    <property type="term" value="F:DNA-binding transcription factor activity"/>
    <property type="evidence" value="ECO:0007669"/>
    <property type="project" value="InterPro"/>
</dbReference>
<comment type="caution">
    <text evidence="5">The sequence shown here is derived from an EMBL/GenBank/DDBJ whole genome shotgun (WGS) entry which is preliminary data.</text>
</comment>
<evidence type="ECO:0000313" key="6">
    <source>
        <dbReference type="Proteomes" id="UP000466307"/>
    </source>
</evidence>
<dbReference type="Gene3D" id="1.20.120.530">
    <property type="entry name" value="GntR ligand-binding domain-like"/>
    <property type="match status" value="1"/>
</dbReference>
<dbReference type="SMART" id="SM00345">
    <property type="entry name" value="HTH_GNTR"/>
    <property type="match status" value="1"/>
</dbReference>
<dbReference type="InterPro" id="IPR036390">
    <property type="entry name" value="WH_DNA-bd_sf"/>
</dbReference>